<dbReference type="RefSeq" id="WP_131338176.1">
    <property type="nucleotide sequence ID" value="NZ_SJJZ01000002.1"/>
</dbReference>
<comment type="caution">
    <text evidence="2">The sequence shown here is derived from an EMBL/GenBank/DDBJ whole genome shotgun (WGS) entry which is preliminary data.</text>
</comment>
<protein>
    <submittedName>
        <fullName evidence="2">Uncharacterized protein</fullName>
    </submittedName>
</protein>
<dbReference type="EMBL" id="SJJZ01000002">
    <property type="protein sequence ID" value="TCC07534.1"/>
    <property type="molecule type" value="Genomic_DNA"/>
</dbReference>
<evidence type="ECO:0000313" key="2">
    <source>
        <dbReference type="EMBL" id="TCC07534.1"/>
    </source>
</evidence>
<feature type="region of interest" description="Disordered" evidence="1">
    <location>
        <begin position="193"/>
        <end position="217"/>
    </location>
</feature>
<evidence type="ECO:0000313" key="3">
    <source>
        <dbReference type="Proteomes" id="UP000292346"/>
    </source>
</evidence>
<dbReference type="Proteomes" id="UP000292346">
    <property type="component" value="Unassembled WGS sequence"/>
</dbReference>
<proteinExistence type="predicted"/>
<reference evidence="2 3" key="1">
    <citation type="submission" date="2019-02" db="EMBL/GenBank/DDBJ databases">
        <title>Kribbella capetownensis sp. nov. and Kribbella speibonae sp. nov., isolated from soil.</title>
        <authorList>
            <person name="Curtis S.M."/>
            <person name="Norton I."/>
            <person name="Everest G.J."/>
            <person name="Meyers P.R."/>
        </authorList>
    </citation>
    <scope>NUCLEOTIDE SEQUENCE [LARGE SCALE GENOMIC DNA]</scope>
    <source>
        <strain evidence="2 3">KCTC 29219</strain>
    </source>
</reference>
<name>A0A4R0HD63_9ACTN</name>
<accession>A0A4R0HD63</accession>
<evidence type="ECO:0000256" key="1">
    <source>
        <dbReference type="SAM" id="MobiDB-lite"/>
    </source>
</evidence>
<gene>
    <name evidence="2" type="ORF">E0H45_16250</name>
</gene>
<sequence>MRRNANRGNGTVIQAMYPDERTLMEVGRISLAAGRLDADLGALWFQLAPDLVDELKARRAHAGKVRDNIRALARQRLDSTHCGPLVAFVDEAEAAQTERNGVMHSRWLLRGQDATRPVSEFLTLCEEERSDYMERWEREAVASEGWRRQANDSMDLGDPQHLDELIAIERRLANASHFAQRWSFQIASMRELKSPGWQGPSSARRGPQTPPPGAVTR</sequence>
<dbReference type="AlphaFoldDB" id="A0A4R0HD63"/>
<feature type="compositionally biased region" description="Pro residues" evidence="1">
    <location>
        <begin position="208"/>
        <end position="217"/>
    </location>
</feature>
<dbReference type="OrthoDB" id="9855974at2"/>
<organism evidence="2 3">
    <name type="scientific">Kribbella soli</name>
    <dbReference type="NCBI Taxonomy" id="1124743"/>
    <lineage>
        <taxon>Bacteria</taxon>
        <taxon>Bacillati</taxon>
        <taxon>Actinomycetota</taxon>
        <taxon>Actinomycetes</taxon>
        <taxon>Propionibacteriales</taxon>
        <taxon>Kribbellaceae</taxon>
        <taxon>Kribbella</taxon>
    </lineage>
</organism>
<keyword evidence="3" id="KW-1185">Reference proteome</keyword>